<dbReference type="PROSITE" id="PS50943">
    <property type="entry name" value="HTH_CROC1"/>
    <property type="match status" value="1"/>
</dbReference>
<dbReference type="InterPro" id="IPR018653">
    <property type="entry name" value="ScfR_C"/>
</dbReference>
<dbReference type="InterPro" id="IPR001387">
    <property type="entry name" value="Cro/C1-type_HTH"/>
</dbReference>
<name>A0A839N7M9_9MICO</name>
<keyword evidence="2" id="KW-0805">Transcription regulation</keyword>
<dbReference type="PANTHER" id="PTHR46797">
    <property type="entry name" value="HTH-TYPE TRANSCRIPTIONAL REGULATOR"/>
    <property type="match status" value="1"/>
</dbReference>
<dbReference type="Pfam" id="PF13560">
    <property type="entry name" value="HTH_31"/>
    <property type="match status" value="1"/>
</dbReference>
<dbReference type="PANTHER" id="PTHR46797:SF23">
    <property type="entry name" value="HTH-TYPE TRANSCRIPTIONAL REGULATOR SUTR"/>
    <property type="match status" value="1"/>
</dbReference>
<evidence type="ECO:0000313" key="7">
    <source>
        <dbReference type="EMBL" id="MBB2892759.1"/>
    </source>
</evidence>
<evidence type="ECO:0000313" key="8">
    <source>
        <dbReference type="Proteomes" id="UP000559182"/>
    </source>
</evidence>
<dbReference type="GO" id="GO:0005829">
    <property type="term" value="C:cytosol"/>
    <property type="evidence" value="ECO:0007669"/>
    <property type="project" value="TreeGrafter"/>
</dbReference>
<dbReference type="SUPFAM" id="SSF47413">
    <property type="entry name" value="lambda repressor-like DNA-binding domains"/>
    <property type="match status" value="1"/>
</dbReference>
<dbReference type="InterPro" id="IPR010359">
    <property type="entry name" value="IrrE_HExxH"/>
</dbReference>
<accession>A0A839N7M9</accession>
<dbReference type="Proteomes" id="UP000559182">
    <property type="component" value="Unassembled WGS sequence"/>
</dbReference>
<comment type="similarity">
    <text evidence="1">Belongs to the short-chain fatty acyl-CoA assimilation regulator (ScfR) family.</text>
</comment>
<evidence type="ECO:0000256" key="2">
    <source>
        <dbReference type="ARBA" id="ARBA00023015"/>
    </source>
</evidence>
<dbReference type="EMBL" id="JACHVQ010000002">
    <property type="protein sequence ID" value="MBB2892759.1"/>
    <property type="molecule type" value="Genomic_DNA"/>
</dbReference>
<dbReference type="InterPro" id="IPR026281">
    <property type="entry name" value="HTH_RamB"/>
</dbReference>
<comment type="caution">
    <text evidence="7">The sequence shown here is derived from an EMBL/GenBank/DDBJ whole genome shotgun (WGS) entry which is preliminary data.</text>
</comment>
<sequence>MVSGEYAGFVVRRARIDAGLSGAALARRVAISASYLSQIEHNNRVLTPQLRSRIAETLGIDGQQLTVEPEGRTAAALVDSFAEHAELRALSVAEVRLVADQLPGVASALLSMAEGRRNDRERVTALEVRLGADREDQLGPPMPYEAVRDFFSVHANYFDALDVRAEELVGRLRIRPRDRYDQLRKHLSAQGIDVVEVPRSQIGGQRRFDPDAQVLRIAGELQPVQKAFQIVSQFALVTESDAIDRIVRTAPFADPVTTRLARIGLANYFAGAVLLPYGDFLTAARRARYDIEALAEEFDVGFETACHRLNTLQRPGDSGIPFAFVRVDRAGNISKRQSATPFHFSRTGGTCPLWTVYDAFSRPGQVLRQIAEMPDDRAYLWIARTVSSGSAGFRSARKTFAVGLGCDLSYASQTVYSTGLDLEDRAFRTQIGMGCKVCERPACPQRAFPFAGRTLQVDENRGQLFPYMHESGDDIHDSGDIHESGDE</sequence>
<dbReference type="AlphaFoldDB" id="A0A839N7M9"/>
<protein>
    <recommendedName>
        <fullName evidence="6">HTH cro/C1-type domain-containing protein</fullName>
    </recommendedName>
</protein>
<gene>
    <name evidence="7" type="ORF">FHU39_002777</name>
</gene>
<evidence type="ECO:0000256" key="3">
    <source>
        <dbReference type="ARBA" id="ARBA00023125"/>
    </source>
</evidence>
<dbReference type="PIRSF" id="PIRSF019251">
    <property type="entry name" value="Rv0465c"/>
    <property type="match status" value="1"/>
</dbReference>
<organism evidence="7 8">
    <name type="scientific">Flexivirga oryzae</name>
    <dbReference type="NCBI Taxonomy" id="1794944"/>
    <lineage>
        <taxon>Bacteria</taxon>
        <taxon>Bacillati</taxon>
        <taxon>Actinomycetota</taxon>
        <taxon>Actinomycetes</taxon>
        <taxon>Micrococcales</taxon>
        <taxon>Dermacoccaceae</taxon>
        <taxon>Flexivirga</taxon>
    </lineage>
</organism>
<dbReference type="GO" id="GO:0003700">
    <property type="term" value="F:DNA-binding transcription factor activity"/>
    <property type="evidence" value="ECO:0007669"/>
    <property type="project" value="TreeGrafter"/>
</dbReference>
<dbReference type="InterPro" id="IPR010982">
    <property type="entry name" value="Lambda_DNA-bd_dom_sf"/>
</dbReference>
<dbReference type="Pfam" id="PF09856">
    <property type="entry name" value="ScfRs"/>
    <property type="match status" value="1"/>
</dbReference>
<dbReference type="Gene3D" id="1.10.260.40">
    <property type="entry name" value="lambda repressor-like DNA-binding domains"/>
    <property type="match status" value="1"/>
</dbReference>
<dbReference type="RefSeq" id="WP_183321164.1">
    <property type="nucleotide sequence ID" value="NZ_JACHVQ010000002.1"/>
</dbReference>
<dbReference type="InterPro" id="IPR050807">
    <property type="entry name" value="TransReg_Diox_bact_type"/>
</dbReference>
<evidence type="ECO:0000259" key="6">
    <source>
        <dbReference type="PROSITE" id="PS50943"/>
    </source>
</evidence>
<evidence type="ECO:0000256" key="1">
    <source>
        <dbReference type="ARBA" id="ARBA00007227"/>
    </source>
</evidence>
<keyword evidence="4" id="KW-0804">Transcription</keyword>
<dbReference type="CDD" id="cd00093">
    <property type="entry name" value="HTH_XRE"/>
    <property type="match status" value="1"/>
</dbReference>
<feature type="region of interest" description="Disordered" evidence="5">
    <location>
        <begin position="468"/>
        <end position="487"/>
    </location>
</feature>
<proteinExistence type="inferred from homology"/>
<dbReference type="SMART" id="SM00530">
    <property type="entry name" value="HTH_XRE"/>
    <property type="match status" value="1"/>
</dbReference>
<keyword evidence="8" id="KW-1185">Reference proteome</keyword>
<feature type="compositionally biased region" description="Basic and acidic residues" evidence="5">
    <location>
        <begin position="470"/>
        <end position="487"/>
    </location>
</feature>
<dbReference type="GO" id="GO:0003677">
    <property type="term" value="F:DNA binding"/>
    <property type="evidence" value="ECO:0007669"/>
    <property type="project" value="UniProtKB-KW"/>
</dbReference>
<keyword evidence="3" id="KW-0238">DNA-binding</keyword>
<dbReference type="Pfam" id="PF06114">
    <property type="entry name" value="Peptidase_M78"/>
    <property type="match status" value="1"/>
</dbReference>
<reference evidence="7 8" key="1">
    <citation type="submission" date="2020-08" db="EMBL/GenBank/DDBJ databases">
        <title>Sequencing the genomes of 1000 actinobacteria strains.</title>
        <authorList>
            <person name="Klenk H.-P."/>
        </authorList>
    </citation>
    <scope>NUCLEOTIDE SEQUENCE [LARGE SCALE GENOMIC DNA]</scope>
    <source>
        <strain evidence="7 8">DSM 105369</strain>
    </source>
</reference>
<feature type="domain" description="HTH cro/C1-type" evidence="6">
    <location>
        <begin position="11"/>
        <end position="65"/>
    </location>
</feature>
<evidence type="ECO:0000256" key="5">
    <source>
        <dbReference type="SAM" id="MobiDB-lite"/>
    </source>
</evidence>
<evidence type="ECO:0000256" key="4">
    <source>
        <dbReference type="ARBA" id="ARBA00023163"/>
    </source>
</evidence>